<evidence type="ECO:0000256" key="5">
    <source>
        <dbReference type="ARBA" id="ARBA00022989"/>
    </source>
</evidence>
<dbReference type="InterPro" id="IPR035952">
    <property type="entry name" value="Rhomboid-like_sf"/>
</dbReference>
<dbReference type="AlphaFoldDB" id="A0AAW1PF50"/>
<feature type="transmembrane region" description="Helical" evidence="7">
    <location>
        <begin position="158"/>
        <end position="176"/>
    </location>
</feature>
<dbReference type="SUPFAM" id="SSF144091">
    <property type="entry name" value="Rhomboid-like"/>
    <property type="match status" value="1"/>
</dbReference>
<evidence type="ECO:0000256" key="3">
    <source>
        <dbReference type="ARBA" id="ARBA00022692"/>
    </source>
</evidence>
<sequence>MQRLAPLDKGLANLASAAKLPSLQTRAFRSWPSPQMRFRPSMDGDTVIKGLIGTNVVGWLLWQSNPSFMRQHAMVSVESVSHLRLHTLVTSAFSHFDGWHLAGNMFALYFFGGNVGQMLGGKRLLQLYLAGAIVSSLAHIGSQLWYNREIPKYFRAMPGALGASGAVNACVILSVLVQPTATVLLYGIIPLPAWLFGGLWLLYDLRGAVSQAPGVAYAGHLGGAAVGGLYYLRLRRFLR</sequence>
<evidence type="ECO:0000256" key="6">
    <source>
        <dbReference type="ARBA" id="ARBA00023136"/>
    </source>
</evidence>
<dbReference type="Pfam" id="PF01694">
    <property type="entry name" value="Rhomboid"/>
    <property type="match status" value="1"/>
</dbReference>
<evidence type="ECO:0000256" key="1">
    <source>
        <dbReference type="ARBA" id="ARBA00004141"/>
    </source>
</evidence>
<comment type="caution">
    <text evidence="9">The sequence shown here is derived from an EMBL/GenBank/DDBJ whole genome shotgun (WGS) entry which is preliminary data.</text>
</comment>
<dbReference type="InterPro" id="IPR022764">
    <property type="entry name" value="Peptidase_S54_rhomboid_dom"/>
</dbReference>
<protein>
    <recommendedName>
        <fullName evidence="8">Peptidase S54 rhomboid domain-containing protein</fullName>
    </recommendedName>
</protein>
<dbReference type="GO" id="GO:0004252">
    <property type="term" value="F:serine-type endopeptidase activity"/>
    <property type="evidence" value="ECO:0007669"/>
    <property type="project" value="InterPro"/>
</dbReference>
<reference evidence="9 10" key="1">
    <citation type="journal article" date="2024" name="Nat. Commun.">
        <title>Phylogenomics reveals the evolutionary origins of lichenization in chlorophyte algae.</title>
        <authorList>
            <person name="Puginier C."/>
            <person name="Libourel C."/>
            <person name="Otte J."/>
            <person name="Skaloud P."/>
            <person name="Haon M."/>
            <person name="Grisel S."/>
            <person name="Petersen M."/>
            <person name="Berrin J.G."/>
            <person name="Delaux P.M."/>
            <person name="Dal Grande F."/>
            <person name="Keller J."/>
        </authorList>
    </citation>
    <scope>NUCLEOTIDE SEQUENCE [LARGE SCALE GENOMIC DNA]</scope>
    <source>
        <strain evidence="9 10">SAG 2036</strain>
    </source>
</reference>
<dbReference type="Gene3D" id="1.20.1540.10">
    <property type="entry name" value="Rhomboid-like"/>
    <property type="match status" value="1"/>
</dbReference>
<keyword evidence="4" id="KW-0378">Hydrolase</keyword>
<evidence type="ECO:0000256" key="2">
    <source>
        <dbReference type="ARBA" id="ARBA00009045"/>
    </source>
</evidence>
<feature type="transmembrane region" description="Helical" evidence="7">
    <location>
        <begin position="183"/>
        <end position="203"/>
    </location>
</feature>
<gene>
    <name evidence="9" type="ORF">WJX73_006756</name>
</gene>
<evidence type="ECO:0000313" key="9">
    <source>
        <dbReference type="EMBL" id="KAK9807437.1"/>
    </source>
</evidence>
<comment type="subcellular location">
    <subcellularLocation>
        <location evidence="1">Membrane</location>
        <topology evidence="1">Multi-pass membrane protein</topology>
    </subcellularLocation>
</comment>
<feature type="domain" description="Peptidase S54 rhomboid" evidence="8">
    <location>
        <begin position="84"/>
        <end position="234"/>
    </location>
</feature>
<dbReference type="PANTHER" id="PTHR43731">
    <property type="entry name" value="RHOMBOID PROTEASE"/>
    <property type="match status" value="1"/>
</dbReference>
<dbReference type="EMBL" id="JALJOQ010000030">
    <property type="protein sequence ID" value="KAK9807437.1"/>
    <property type="molecule type" value="Genomic_DNA"/>
</dbReference>
<keyword evidence="5 7" id="KW-1133">Transmembrane helix</keyword>
<dbReference type="Proteomes" id="UP001465755">
    <property type="component" value="Unassembled WGS sequence"/>
</dbReference>
<evidence type="ECO:0000313" key="10">
    <source>
        <dbReference type="Proteomes" id="UP001465755"/>
    </source>
</evidence>
<dbReference type="GO" id="GO:0016020">
    <property type="term" value="C:membrane"/>
    <property type="evidence" value="ECO:0007669"/>
    <property type="project" value="UniProtKB-SubCell"/>
</dbReference>
<keyword evidence="10" id="KW-1185">Reference proteome</keyword>
<proteinExistence type="inferred from homology"/>
<keyword evidence="6 7" id="KW-0472">Membrane</keyword>
<name>A0AAW1PF50_9CHLO</name>
<evidence type="ECO:0000256" key="7">
    <source>
        <dbReference type="SAM" id="Phobius"/>
    </source>
</evidence>
<comment type="similarity">
    <text evidence="2">Belongs to the peptidase S54 family.</text>
</comment>
<evidence type="ECO:0000259" key="8">
    <source>
        <dbReference type="Pfam" id="PF01694"/>
    </source>
</evidence>
<feature type="transmembrane region" description="Helical" evidence="7">
    <location>
        <begin position="127"/>
        <end position="146"/>
    </location>
</feature>
<keyword evidence="3 7" id="KW-0812">Transmembrane</keyword>
<dbReference type="PANTHER" id="PTHR43731:SF14">
    <property type="entry name" value="PRESENILIN-ASSOCIATED RHOMBOID-LIKE PROTEIN, MITOCHONDRIAL"/>
    <property type="match status" value="1"/>
</dbReference>
<evidence type="ECO:0000256" key="4">
    <source>
        <dbReference type="ARBA" id="ARBA00022801"/>
    </source>
</evidence>
<organism evidence="9 10">
    <name type="scientific">Symbiochloris irregularis</name>
    <dbReference type="NCBI Taxonomy" id="706552"/>
    <lineage>
        <taxon>Eukaryota</taxon>
        <taxon>Viridiplantae</taxon>
        <taxon>Chlorophyta</taxon>
        <taxon>core chlorophytes</taxon>
        <taxon>Trebouxiophyceae</taxon>
        <taxon>Trebouxiales</taxon>
        <taxon>Trebouxiaceae</taxon>
        <taxon>Symbiochloris</taxon>
    </lineage>
</organism>
<dbReference type="InterPro" id="IPR050925">
    <property type="entry name" value="Rhomboid_protease_S54"/>
</dbReference>
<feature type="transmembrane region" description="Helical" evidence="7">
    <location>
        <begin position="215"/>
        <end position="232"/>
    </location>
</feature>
<accession>A0AAW1PF50</accession>